<dbReference type="GO" id="GO:0009116">
    <property type="term" value="P:nucleoside metabolic process"/>
    <property type="evidence" value="ECO:0007669"/>
    <property type="project" value="InterPro"/>
</dbReference>
<dbReference type="InterPro" id="IPR035994">
    <property type="entry name" value="Nucleoside_phosphorylase_sf"/>
</dbReference>
<dbReference type="Proteomes" id="UP000294614">
    <property type="component" value="Unassembled WGS sequence"/>
</dbReference>
<dbReference type="GO" id="GO:0008930">
    <property type="term" value="F:methylthioadenosine nucleosidase activity"/>
    <property type="evidence" value="ECO:0007669"/>
    <property type="project" value="TreeGrafter"/>
</dbReference>
<name>A0A4R1KEZ6_9BACT</name>
<protein>
    <submittedName>
        <fullName evidence="2">Futalosine hydrolase</fullName>
    </submittedName>
</protein>
<dbReference type="InterPro" id="IPR000845">
    <property type="entry name" value="Nucleoside_phosphorylase_d"/>
</dbReference>
<keyword evidence="2" id="KW-0378">Hydrolase</keyword>
<dbReference type="GO" id="GO:0019284">
    <property type="term" value="P:L-methionine salvage from S-adenosylmethionine"/>
    <property type="evidence" value="ECO:0007669"/>
    <property type="project" value="TreeGrafter"/>
</dbReference>
<evidence type="ECO:0000259" key="1">
    <source>
        <dbReference type="Pfam" id="PF01048"/>
    </source>
</evidence>
<dbReference type="EMBL" id="SMGG01000003">
    <property type="protein sequence ID" value="TCK62690.1"/>
    <property type="molecule type" value="Genomic_DNA"/>
</dbReference>
<reference evidence="2 3" key="1">
    <citation type="submission" date="2019-03" db="EMBL/GenBank/DDBJ databases">
        <title>Genomic Encyclopedia of Type Strains, Phase IV (KMG-IV): sequencing the most valuable type-strain genomes for metagenomic binning, comparative biology and taxonomic classification.</title>
        <authorList>
            <person name="Goeker M."/>
        </authorList>
    </citation>
    <scope>NUCLEOTIDE SEQUENCE [LARGE SCALE GENOMIC DNA]</scope>
    <source>
        <strain evidence="2 3">DSM 24984</strain>
    </source>
</reference>
<dbReference type="GO" id="GO:0008782">
    <property type="term" value="F:adenosylhomocysteine nucleosidase activity"/>
    <property type="evidence" value="ECO:0007669"/>
    <property type="project" value="TreeGrafter"/>
</dbReference>
<dbReference type="PANTHER" id="PTHR46832:SF2">
    <property type="entry name" value="FUTALOSINE HYDROLASE"/>
    <property type="match status" value="1"/>
</dbReference>
<dbReference type="AlphaFoldDB" id="A0A4R1KEZ6"/>
<sequence>MKAYFVPTAKEAEAIFPKCGLKPYKYGILTGEYNGIPLFVTGTTKTAAAFSSHVIISEFKVKKAILTGICGAYRQSGLKVGDVVSVHRDFFADEGVFYSDRIENIHEMGFGFAVNGCSEFVPYAGLPIVNSNTVSYLDGEGDVSALLYAKYSAQTENMEGAAFGFVCNMMGIEASQVRAVSNFCGKRDSQEWNIRLAFLNLKKLFE</sequence>
<dbReference type="OrthoDB" id="9792591at2"/>
<proteinExistence type="predicted"/>
<dbReference type="PANTHER" id="PTHR46832">
    <property type="entry name" value="5'-METHYLTHIOADENOSINE/S-ADENOSYLHOMOCYSTEINE NUCLEOSIDASE"/>
    <property type="match status" value="1"/>
</dbReference>
<gene>
    <name evidence="2" type="ORF">C8D98_1225</name>
</gene>
<comment type="caution">
    <text evidence="2">The sequence shown here is derived from an EMBL/GenBank/DDBJ whole genome shotgun (WGS) entry which is preliminary data.</text>
</comment>
<organism evidence="2 3">
    <name type="scientific">Seleniivibrio woodruffii</name>
    <dbReference type="NCBI Taxonomy" id="1078050"/>
    <lineage>
        <taxon>Bacteria</taxon>
        <taxon>Pseudomonadati</taxon>
        <taxon>Deferribacterota</taxon>
        <taxon>Deferribacteres</taxon>
        <taxon>Deferribacterales</taxon>
        <taxon>Geovibrionaceae</taxon>
        <taxon>Seleniivibrio</taxon>
    </lineage>
</organism>
<accession>A0A4R1KEZ6</accession>
<dbReference type="GO" id="GO:0005829">
    <property type="term" value="C:cytosol"/>
    <property type="evidence" value="ECO:0007669"/>
    <property type="project" value="TreeGrafter"/>
</dbReference>
<dbReference type="SUPFAM" id="SSF53167">
    <property type="entry name" value="Purine and uridine phosphorylases"/>
    <property type="match status" value="1"/>
</dbReference>
<feature type="domain" description="Nucleoside phosphorylase" evidence="1">
    <location>
        <begin position="25"/>
        <end position="193"/>
    </location>
</feature>
<keyword evidence="3" id="KW-1185">Reference proteome</keyword>
<evidence type="ECO:0000313" key="2">
    <source>
        <dbReference type="EMBL" id="TCK62690.1"/>
    </source>
</evidence>
<dbReference type="Pfam" id="PF01048">
    <property type="entry name" value="PNP_UDP_1"/>
    <property type="match status" value="1"/>
</dbReference>
<dbReference type="Gene3D" id="3.40.50.1580">
    <property type="entry name" value="Nucleoside phosphorylase domain"/>
    <property type="match status" value="1"/>
</dbReference>
<evidence type="ECO:0000313" key="3">
    <source>
        <dbReference type="Proteomes" id="UP000294614"/>
    </source>
</evidence>
<dbReference type="RefSeq" id="WP_132872922.1">
    <property type="nucleotide sequence ID" value="NZ_SMGG01000003.1"/>
</dbReference>